<keyword evidence="1" id="KW-1133">Transmembrane helix</keyword>
<accession>A0A4J1X121</accession>
<reference evidence="2" key="1">
    <citation type="submission" date="2019-04" db="EMBL/GenBank/DDBJ databases">
        <authorList>
            <consortium name="Pathogen Informatics"/>
        </authorList>
    </citation>
    <scope>NUCLEOTIDE SEQUENCE</scope>
    <source>
        <strain evidence="2">GPSC13</strain>
    </source>
</reference>
<dbReference type="EMBL" id="CAATGR010000021">
    <property type="protein sequence ID" value="VNP74275.1"/>
    <property type="molecule type" value="Genomic_DNA"/>
</dbReference>
<evidence type="ECO:0000313" key="2">
    <source>
        <dbReference type="EMBL" id="VNP74275.1"/>
    </source>
</evidence>
<feature type="transmembrane region" description="Helical" evidence="1">
    <location>
        <begin position="59"/>
        <end position="84"/>
    </location>
</feature>
<keyword evidence="1" id="KW-0472">Membrane</keyword>
<keyword evidence="1" id="KW-0812">Transmembrane</keyword>
<name>A0A4J1X121_STREE</name>
<sequence length="283" mass="29789">MGLPPSRPDGFKPIILRALCPRYLLSLSIAAVYVLVVQIPVFEISCLNSEFKNRFRPDACTLAILLASSSAVCVSSDLLALPLAKLVSSDSLRVVVSSYVACDDFTPASSFLVRLSASTCLAISASACACFGRISFAIVRFRTSKSPDRAVCALVVCDLNASSLATESSSIRLASCANRVLAPASSFLVRLSASTCLAISASACACFGRISFAIVRFRASKSPDRAVCALVVCDLNASSLATESSPIRLASCANRVLAPAFRKASSALRLVSFNGPLSKLLKR</sequence>
<evidence type="ECO:0000256" key="1">
    <source>
        <dbReference type="SAM" id="Phobius"/>
    </source>
</evidence>
<feature type="transmembrane region" description="Helical" evidence="1">
    <location>
        <begin position="115"/>
        <end position="139"/>
    </location>
</feature>
<gene>
    <name evidence="2" type="ORF">SAMEA2814122_02063</name>
</gene>
<feature type="transmembrane region" description="Helical" evidence="1">
    <location>
        <begin position="23"/>
        <end position="47"/>
    </location>
</feature>
<proteinExistence type="predicted"/>
<protein>
    <submittedName>
        <fullName evidence="2">Uncharacterized protein</fullName>
    </submittedName>
</protein>
<dbReference type="AlphaFoldDB" id="A0A4J1X121"/>
<organism evidence="2">
    <name type="scientific">Streptococcus pneumoniae</name>
    <dbReference type="NCBI Taxonomy" id="1313"/>
    <lineage>
        <taxon>Bacteria</taxon>
        <taxon>Bacillati</taxon>
        <taxon>Bacillota</taxon>
        <taxon>Bacilli</taxon>
        <taxon>Lactobacillales</taxon>
        <taxon>Streptococcaceae</taxon>
        <taxon>Streptococcus</taxon>
    </lineage>
</organism>